<accession>A0A100W9X0</accession>
<dbReference type="InterPro" id="IPR050276">
    <property type="entry name" value="MshD_Acetyltransferase"/>
</dbReference>
<dbReference type="STRING" id="228230.RMCC_1191"/>
<dbReference type="PANTHER" id="PTHR43617">
    <property type="entry name" value="L-AMINO ACID N-ACETYLTRANSFERASE"/>
    <property type="match status" value="1"/>
</dbReference>
<gene>
    <name evidence="2" type="ORF">RMCC_1191</name>
</gene>
<dbReference type="Proteomes" id="UP000069443">
    <property type="component" value="Unassembled WGS sequence"/>
</dbReference>
<proteinExistence type="predicted"/>
<sequence>MAHGTGTEMSGARVARLTETDWRAFAGVRLRALTDALGTDDPQFQRESTFTAAQWRRRLRAHAQFAIVVDNRPIGLIAAQRQGSEAVYLYSLWLDPSIRGLGLGRTLVAEAVRWARTQRVRRVTLRVNIDNARARAVYDSLGFVVCSAEGATADEVTMSLTVS</sequence>
<evidence type="ECO:0000313" key="3">
    <source>
        <dbReference type="Proteomes" id="UP000069443"/>
    </source>
</evidence>
<dbReference type="RefSeq" id="WP_234811899.1">
    <property type="nucleotide sequence ID" value="NZ_BCSY01000031.1"/>
</dbReference>
<protein>
    <submittedName>
        <fullName evidence="2">N-acetyltransferase GCN5</fullName>
    </submittedName>
</protein>
<reference evidence="3" key="1">
    <citation type="journal article" date="2016" name="Genome Announc.">
        <title>Draft Genome Sequences of Five Rapidly Growing Mycobacterium Species, M. thermoresistibile, M. fortuitum subsp. acetamidolyticum, M. canariasense, M. brisbanense, and M. novocastrense.</title>
        <authorList>
            <person name="Katahira K."/>
            <person name="Ogura Y."/>
            <person name="Gotoh Y."/>
            <person name="Hayashi T."/>
        </authorList>
    </citation>
    <scope>NUCLEOTIDE SEQUENCE [LARGE SCALE GENOMIC DNA]</scope>
    <source>
        <strain evidence="3">JCM15298</strain>
    </source>
</reference>
<organism evidence="2 3">
    <name type="scientific">Mycolicibacterium canariasense</name>
    <name type="common">Mycobacterium canariasense</name>
    <dbReference type="NCBI Taxonomy" id="228230"/>
    <lineage>
        <taxon>Bacteria</taxon>
        <taxon>Bacillati</taxon>
        <taxon>Actinomycetota</taxon>
        <taxon>Actinomycetes</taxon>
        <taxon>Mycobacteriales</taxon>
        <taxon>Mycobacteriaceae</taxon>
        <taxon>Mycolicibacterium</taxon>
    </lineage>
</organism>
<dbReference type="PROSITE" id="PS51186">
    <property type="entry name" value="GNAT"/>
    <property type="match status" value="1"/>
</dbReference>
<dbReference type="AlphaFoldDB" id="A0A100W9X0"/>
<dbReference type="InterPro" id="IPR000182">
    <property type="entry name" value="GNAT_dom"/>
</dbReference>
<reference evidence="3" key="2">
    <citation type="submission" date="2016-02" db="EMBL/GenBank/DDBJ databases">
        <title>Draft genome sequence of five rapidly growing Mycobacterium species.</title>
        <authorList>
            <person name="Katahira K."/>
            <person name="Gotou Y."/>
            <person name="Iida K."/>
            <person name="Ogura Y."/>
            <person name="Hayashi T."/>
        </authorList>
    </citation>
    <scope>NUCLEOTIDE SEQUENCE [LARGE SCALE GENOMIC DNA]</scope>
    <source>
        <strain evidence="3">JCM15298</strain>
    </source>
</reference>
<comment type="caution">
    <text evidence="2">The sequence shown here is derived from an EMBL/GenBank/DDBJ whole genome shotgun (WGS) entry which is preliminary data.</text>
</comment>
<name>A0A100W9X0_MYCCR</name>
<dbReference type="InterPro" id="IPR016181">
    <property type="entry name" value="Acyl_CoA_acyltransferase"/>
</dbReference>
<dbReference type="Pfam" id="PF00583">
    <property type="entry name" value="Acetyltransf_1"/>
    <property type="match status" value="1"/>
</dbReference>
<evidence type="ECO:0000313" key="2">
    <source>
        <dbReference type="EMBL" id="GAS94225.1"/>
    </source>
</evidence>
<keyword evidence="2" id="KW-0808">Transferase</keyword>
<dbReference type="Gene3D" id="3.40.630.30">
    <property type="match status" value="1"/>
</dbReference>
<dbReference type="CDD" id="cd04301">
    <property type="entry name" value="NAT_SF"/>
    <property type="match status" value="1"/>
</dbReference>
<evidence type="ECO:0000259" key="1">
    <source>
        <dbReference type="PROSITE" id="PS51186"/>
    </source>
</evidence>
<dbReference type="SUPFAM" id="SSF55729">
    <property type="entry name" value="Acyl-CoA N-acyltransferases (Nat)"/>
    <property type="match status" value="1"/>
</dbReference>
<dbReference type="GO" id="GO:0016747">
    <property type="term" value="F:acyltransferase activity, transferring groups other than amino-acyl groups"/>
    <property type="evidence" value="ECO:0007669"/>
    <property type="project" value="InterPro"/>
</dbReference>
<feature type="domain" description="N-acetyltransferase" evidence="1">
    <location>
        <begin position="12"/>
        <end position="163"/>
    </location>
</feature>
<keyword evidence="3" id="KW-1185">Reference proteome</keyword>
<dbReference type="EMBL" id="BCSY01000031">
    <property type="protein sequence ID" value="GAS94225.1"/>
    <property type="molecule type" value="Genomic_DNA"/>
</dbReference>